<feature type="region of interest" description="Disordered" evidence="1">
    <location>
        <begin position="68"/>
        <end position="114"/>
    </location>
</feature>
<gene>
    <name evidence="4" type="primary">LOC106172677</name>
</gene>
<feature type="transmembrane region" description="Helical" evidence="2">
    <location>
        <begin position="12"/>
        <end position="30"/>
    </location>
</feature>
<name>A0A1S3JF22_LINAN</name>
<keyword evidence="3" id="KW-1185">Reference proteome</keyword>
<dbReference type="GeneID" id="106172677"/>
<dbReference type="InParanoid" id="A0A1S3JF22"/>
<keyword evidence="2" id="KW-0472">Membrane</keyword>
<protein>
    <submittedName>
        <fullName evidence="4">Uncharacterized protein LOC106172677</fullName>
    </submittedName>
</protein>
<sequence length="203" mass="22121">MAVSLTSSNCAEVRNVGILIMLIWVIKISIVKENIAAISAGGGTAAVVILVVVVFGFIYWRRRGKEKNYSSQDHKNQPSSSHRPSDAYDDSQDVSETGFSSGVVSSPNASDDVKLHMKAKEQESTIADLYAVPVRKKKARACTASDTAGDSVQNPSDLYAVPERKKKKNAPPSAIQGSVKLTLMITSWQHISEMTCQMTTCRW</sequence>
<reference evidence="4" key="1">
    <citation type="submission" date="2025-08" db="UniProtKB">
        <authorList>
            <consortium name="RefSeq"/>
        </authorList>
    </citation>
    <scope>IDENTIFICATION</scope>
    <source>
        <tissue evidence="4">Gonads</tissue>
    </source>
</reference>
<organism evidence="3 4">
    <name type="scientific">Lingula anatina</name>
    <name type="common">Brachiopod</name>
    <name type="synonym">Lingula unguis</name>
    <dbReference type="NCBI Taxonomy" id="7574"/>
    <lineage>
        <taxon>Eukaryota</taxon>
        <taxon>Metazoa</taxon>
        <taxon>Spiralia</taxon>
        <taxon>Lophotrochozoa</taxon>
        <taxon>Brachiopoda</taxon>
        <taxon>Linguliformea</taxon>
        <taxon>Lingulata</taxon>
        <taxon>Lingulida</taxon>
        <taxon>Linguloidea</taxon>
        <taxon>Lingulidae</taxon>
        <taxon>Lingula</taxon>
    </lineage>
</organism>
<keyword evidence="2" id="KW-1133">Transmembrane helix</keyword>
<accession>A0A1S3JF22</accession>
<keyword evidence="2" id="KW-0812">Transmembrane</keyword>
<evidence type="ECO:0000313" key="3">
    <source>
        <dbReference type="Proteomes" id="UP000085678"/>
    </source>
</evidence>
<evidence type="ECO:0000313" key="4">
    <source>
        <dbReference type="RefSeq" id="XP_013408938.1"/>
    </source>
</evidence>
<feature type="compositionally biased region" description="Polar residues" evidence="1">
    <location>
        <begin position="94"/>
        <end position="109"/>
    </location>
</feature>
<dbReference type="RefSeq" id="XP_013408938.1">
    <property type="nucleotide sequence ID" value="XM_013553484.1"/>
</dbReference>
<dbReference type="KEGG" id="lak:106172677"/>
<dbReference type="AlphaFoldDB" id="A0A1S3JF22"/>
<feature type="transmembrane region" description="Helical" evidence="2">
    <location>
        <begin position="36"/>
        <end position="60"/>
    </location>
</feature>
<evidence type="ECO:0000256" key="1">
    <source>
        <dbReference type="SAM" id="MobiDB-lite"/>
    </source>
</evidence>
<evidence type="ECO:0000256" key="2">
    <source>
        <dbReference type="SAM" id="Phobius"/>
    </source>
</evidence>
<dbReference type="Proteomes" id="UP000085678">
    <property type="component" value="Unplaced"/>
</dbReference>
<proteinExistence type="predicted"/>